<evidence type="ECO:0000313" key="4">
    <source>
        <dbReference type="Proteomes" id="UP000074561"/>
    </source>
</evidence>
<gene>
    <name evidence="3" type="ORF">CPter91_3388</name>
</gene>
<dbReference type="InterPro" id="IPR045865">
    <property type="entry name" value="ACT-like_dom_sf"/>
</dbReference>
<dbReference type="Gene3D" id="3.30.2130.10">
    <property type="entry name" value="VC0802-like"/>
    <property type="match status" value="1"/>
</dbReference>
<dbReference type="PANTHER" id="PTHR39199">
    <property type="entry name" value="BLR5128 PROTEIN"/>
    <property type="match status" value="1"/>
</dbReference>
<feature type="domain" description="DUF2241" evidence="1">
    <location>
        <begin position="3"/>
        <end position="71"/>
    </location>
</feature>
<dbReference type="RefSeq" id="WP_061941813.1">
    <property type="nucleotide sequence ID" value="NZ_CP013234.1"/>
</dbReference>
<proteinExistence type="predicted"/>
<sequence length="140" mass="14338">MSAITDLDILLGSMSPCASDGQFVFCCIADGRYGMHAELAPVASFQEQEGLTLVLPQQAAERAGLAYEGVFAMITLNVHSSLAAVGLTAAVAAELTKAGISANVLAACFHDHIFVPAARAGEALAALNALAQRHAANRAG</sequence>
<dbReference type="OrthoDB" id="517867at2"/>
<feature type="domain" description="CASTOR ACT" evidence="2">
    <location>
        <begin position="73"/>
        <end position="128"/>
    </location>
</feature>
<dbReference type="STRING" id="279113.CPter91_3388"/>
<evidence type="ECO:0000259" key="2">
    <source>
        <dbReference type="Pfam" id="PF13840"/>
    </source>
</evidence>
<dbReference type="KEGG" id="cpra:CPter91_3388"/>
<dbReference type="AlphaFoldDB" id="A0A127Q6R1"/>
<dbReference type="InterPro" id="IPR018717">
    <property type="entry name" value="DUF2241"/>
</dbReference>
<accession>A0A127Q6R1</accession>
<dbReference type="InterPro" id="IPR027795">
    <property type="entry name" value="CASTOR_ACT_dom"/>
</dbReference>
<dbReference type="EMBL" id="CP013234">
    <property type="protein sequence ID" value="AMP05714.1"/>
    <property type="molecule type" value="Genomic_DNA"/>
</dbReference>
<dbReference type="SUPFAM" id="SSF55021">
    <property type="entry name" value="ACT-like"/>
    <property type="match status" value="2"/>
</dbReference>
<evidence type="ECO:0000259" key="1">
    <source>
        <dbReference type="Pfam" id="PF10000"/>
    </source>
</evidence>
<evidence type="ECO:0000313" key="3">
    <source>
        <dbReference type="EMBL" id="AMP05714.1"/>
    </source>
</evidence>
<dbReference type="Pfam" id="PF13840">
    <property type="entry name" value="ACT_7"/>
    <property type="match status" value="1"/>
</dbReference>
<protein>
    <submittedName>
        <fullName evidence="3">ACT domain protein</fullName>
    </submittedName>
</protein>
<organism evidence="3 4">
    <name type="scientific">Collimonas pratensis</name>
    <dbReference type="NCBI Taxonomy" id="279113"/>
    <lineage>
        <taxon>Bacteria</taxon>
        <taxon>Pseudomonadati</taxon>
        <taxon>Pseudomonadota</taxon>
        <taxon>Betaproteobacteria</taxon>
        <taxon>Burkholderiales</taxon>
        <taxon>Oxalobacteraceae</taxon>
        <taxon>Collimonas</taxon>
    </lineage>
</organism>
<dbReference type="PATRIC" id="fig|279113.9.peg.3346"/>
<name>A0A127Q6R1_9BURK</name>
<dbReference type="Proteomes" id="UP000074561">
    <property type="component" value="Chromosome"/>
</dbReference>
<dbReference type="PANTHER" id="PTHR39199:SF1">
    <property type="entry name" value="BLR5128 PROTEIN"/>
    <property type="match status" value="1"/>
</dbReference>
<reference evidence="3 4" key="1">
    <citation type="submission" date="2015-11" db="EMBL/GenBank/DDBJ databases">
        <title>Exploring the genomic traits of fungus-feeding bacterial genus Collimonas.</title>
        <authorList>
            <person name="Song C."/>
            <person name="Schmidt R."/>
            <person name="de Jager V."/>
            <person name="Krzyzanowska D."/>
            <person name="Jongedijk E."/>
            <person name="Cankar K."/>
            <person name="Beekwilder J."/>
            <person name="van Veen A."/>
            <person name="de Boer W."/>
            <person name="van Veen J.A."/>
            <person name="Garbeva P."/>
        </authorList>
    </citation>
    <scope>NUCLEOTIDE SEQUENCE [LARGE SCALE GENOMIC DNA]</scope>
    <source>
        <strain evidence="3 4">Ter91</strain>
    </source>
</reference>
<dbReference type="Pfam" id="PF10000">
    <property type="entry name" value="ACT_3"/>
    <property type="match status" value="1"/>
</dbReference>